<gene>
    <name evidence="2" type="ORF">BDW02DRAFT_629070</name>
</gene>
<dbReference type="Gene3D" id="3.40.390.10">
    <property type="entry name" value="Collagenase (Catalytic Domain)"/>
    <property type="match status" value="1"/>
</dbReference>
<sequence>MFIMWSWLFLSLLLYCSLPVFVKSYKIDQSCEDKGIMQDVHNAMESAFIMVQSAIDSLAASPLDADTIELLGFLYAKKGDNPAQLIQQGKLAKTLRILRNINTNMRTEVIGDATPSGYDVIIFCHYDRFVEIDKTQNIWRDSVTDYLLRFDDVPCRGSTMDRIALAVTINPVSDPVPVHDADPETEDDADPETVGGRVVEYLKPTQIQLCLWFVDWVKNKEFKQGGDVQKRTKIGRFVIKLAESKGFGLAQIDAYSLLDKVLLHEMTHGRGAYERTNPINGWLIQEGLIDVPSATSVYQALDWAAYGWTGAMKIAKSSKYMYNLGDYWGPDNNADTLALFGSVCKLMNHGSERRKVDSKGRIVPKI</sequence>
<protein>
    <recommendedName>
        <fullName evidence="4">Lysine-specific metallo-endopeptidase domain-containing protein</fullName>
    </recommendedName>
</protein>
<dbReference type="Proteomes" id="UP000800040">
    <property type="component" value="Unassembled WGS sequence"/>
</dbReference>
<evidence type="ECO:0000256" key="1">
    <source>
        <dbReference type="SAM" id="SignalP"/>
    </source>
</evidence>
<dbReference type="GO" id="GO:0008237">
    <property type="term" value="F:metallopeptidase activity"/>
    <property type="evidence" value="ECO:0007669"/>
    <property type="project" value="InterPro"/>
</dbReference>
<keyword evidence="1" id="KW-0732">Signal</keyword>
<feature type="signal peptide" evidence="1">
    <location>
        <begin position="1"/>
        <end position="24"/>
    </location>
</feature>
<evidence type="ECO:0000313" key="3">
    <source>
        <dbReference type="Proteomes" id="UP000800040"/>
    </source>
</evidence>
<dbReference type="EMBL" id="ML975278">
    <property type="protein sequence ID" value="KAF1836063.1"/>
    <property type="molecule type" value="Genomic_DNA"/>
</dbReference>
<evidence type="ECO:0008006" key="4">
    <source>
        <dbReference type="Google" id="ProtNLM"/>
    </source>
</evidence>
<feature type="chain" id="PRO_5025338059" description="Lysine-specific metallo-endopeptidase domain-containing protein" evidence="1">
    <location>
        <begin position="25"/>
        <end position="366"/>
    </location>
</feature>
<accession>A0A6A5KQX6</accession>
<dbReference type="AlphaFoldDB" id="A0A6A5KQX6"/>
<name>A0A6A5KQX6_9PLEO</name>
<proteinExistence type="predicted"/>
<dbReference type="OrthoDB" id="4507347at2759"/>
<reference evidence="2" key="1">
    <citation type="submission" date="2020-01" db="EMBL/GenBank/DDBJ databases">
        <authorList>
            <consortium name="DOE Joint Genome Institute"/>
            <person name="Haridas S."/>
            <person name="Albert R."/>
            <person name="Binder M."/>
            <person name="Bloem J."/>
            <person name="Labutti K."/>
            <person name="Salamov A."/>
            <person name="Andreopoulos B."/>
            <person name="Baker S.E."/>
            <person name="Barry K."/>
            <person name="Bills G."/>
            <person name="Bluhm B.H."/>
            <person name="Cannon C."/>
            <person name="Castanera R."/>
            <person name="Culley D.E."/>
            <person name="Daum C."/>
            <person name="Ezra D."/>
            <person name="Gonzalez J.B."/>
            <person name="Henrissat B."/>
            <person name="Kuo A."/>
            <person name="Liang C."/>
            <person name="Lipzen A."/>
            <person name="Lutzoni F."/>
            <person name="Magnuson J."/>
            <person name="Mondo S."/>
            <person name="Nolan M."/>
            <person name="Ohm R."/>
            <person name="Pangilinan J."/>
            <person name="Park H.-J."/>
            <person name="Ramirez L."/>
            <person name="Alfaro M."/>
            <person name="Sun H."/>
            <person name="Tritt A."/>
            <person name="Yoshinaga Y."/>
            <person name="Zwiers L.-H."/>
            <person name="Turgeon B.G."/>
            <person name="Goodwin S.B."/>
            <person name="Spatafora J.W."/>
            <person name="Crous P.W."/>
            <person name="Grigoriev I.V."/>
        </authorList>
    </citation>
    <scope>NUCLEOTIDE SEQUENCE</scope>
    <source>
        <strain evidence="2">P77</strain>
    </source>
</reference>
<dbReference type="InterPro" id="IPR024079">
    <property type="entry name" value="MetalloPept_cat_dom_sf"/>
</dbReference>
<organism evidence="2 3">
    <name type="scientific">Decorospora gaudefroyi</name>
    <dbReference type="NCBI Taxonomy" id="184978"/>
    <lineage>
        <taxon>Eukaryota</taxon>
        <taxon>Fungi</taxon>
        <taxon>Dikarya</taxon>
        <taxon>Ascomycota</taxon>
        <taxon>Pezizomycotina</taxon>
        <taxon>Dothideomycetes</taxon>
        <taxon>Pleosporomycetidae</taxon>
        <taxon>Pleosporales</taxon>
        <taxon>Pleosporineae</taxon>
        <taxon>Pleosporaceae</taxon>
        <taxon>Decorospora</taxon>
    </lineage>
</organism>
<evidence type="ECO:0000313" key="2">
    <source>
        <dbReference type="EMBL" id="KAF1836063.1"/>
    </source>
</evidence>
<keyword evidence="3" id="KW-1185">Reference proteome</keyword>